<dbReference type="Pfam" id="PF16321">
    <property type="entry name" value="Ribosom_S30AE_C"/>
    <property type="match status" value="1"/>
</dbReference>
<comment type="caution">
    <text evidence="5">The sequence shown here is derived from an EMBL/GenBank/DDBJ whole genome shotgun (WGS) entry which is preliminary data.</text>
</comment>
<gene>
    <name evidence="5" type="primary">raiA</name>
    <name evidence="2" type="synonym">hpf</name>
    <name evidence="5" type="ORF">P4H66_16520</name>
</gene>
<dbReference type="Gene3D" id="3.30.505.50">
    <property type="entry name" value="Sigma 54 modulation/S30EA ribosomal protein, C-terminal domain"/>
    <property type="match status" value="1"/>
</dbReference>
<evidence type="ECO:0000259" key="4">
    <source>
        <dbReference type="Pfam" id="PF16321"/>
    </source>
</evidence>
<feature type="coiled-coil region" evidence="3">
    <location>
        <begin position="73"/>
        <end position="100"/>
    </location>
</feature>
<evidence type="ECO:0000313" key="6">
    <source>
        <dbReference type="Proteomes" id="UP001344632"/>
    </source>
</evidence>
<dbReference type="InterPro" id="IPR038416">
    <property type="entry name" value="Ribosom_S30AE_C_sf"/>
</dbReference>
<evidence type="ECO:0000256" key="2">
    <source>
        <dbReference type="HAMAP-Rule" id="MF_00839"/>
    </source>
</evidence>
<dbReference type="InterPro" id="IPR050574">
    <property type="entry name" value="HPF/YfiA_ribosome-assoc"/>
</dbReference>
<comment type="subunit">
    <text evidence="2">Interacts with 100S ribosomes.</text>
</comment>
<keyword evidence="1 2" id="KW-0810">Translation regulation</keyword>
<dbReference type="Gene3D" id="3.30.160.100">
    <property type="entry name" value="Ribosome hibernation promotion factor-like"/>
    <property type="match status" value="1"/>
</dbReference>
<evidence type="ECO:0000256" key="1">
    <source>
        <dbReference type="ARBA" id="ARBA00022845"/>
    </source>
</evidence>
<organism evidence="5 6">
    <name type="scientific">Paenibacillus dokdonensis</name>
    <dbReference type="NCBI Taxonomy" id="2567944"/>
    <lineage>
        <taxon>Bacteria</taxon>
        <taxon>Bacillati</taxon>
        <taxon>Bacillota</taxon>
        <taxon>Bacilli</taxon>
        <taxon>Bacillales</taxon>
        <taxon>Paenibacillaceae</taxon>
        <taxon>Paenibacillus</taxon>
    </lineage>
</organism>
<dbReference type="Proteomes" id="UP001344632">
    <property type="component" value="Unassembled WGS sequence"/>
</dbReference>
<dbReference type="Pfam" id="PF02482">
    <property type="entry name" value="Ribosomal_S30AE"/>
    <property type="match status" value="1"/>
</dbReference>
<dbReference type="EMBL" id="JARLKZ010000012">
    <property type="protein sequence ID" value="MEC0241427.1"/>
    <property type="molecule type" value="Genomic_DNA"/>
</dbReference>
<dbReference type="PANTHER" id="PTHR33231">
    <property type="entry name" value="30S RIBOSOMAL PROTEIN"/>
    <property type="match status" value="1"/>
</dbReference>
<proteinExistence type="inferred from homology"/>
<feature type="domain" description="Sigma 54 modulation/S30EA ribosomal protein C-terminal" evidence="4">
    <location>
        <begin position="128"/>
        <end position="182"/>
    </location>
</feature>
<sequence length="191" mass="21921">MNFSIRGQQIDVTDALKDYVDKKLSRLEKYYDAPPASEGFVTLSVVRGLHTVEVTIPLPGVMLRAEDRSDDMYASIDAVVDKLERQIRKHKTKLNRKFRQEGSLKTLFTDEAAAGLMTAEQTEEDHDDLEVVRNKRFTFKPMDVEEAILQMNMVGHNFFVFSNIDTQEVSVVYKRNDGKYGLIEQTESDSY</sequence>
<comment type="function">
    <text evidence="2">Required for dimerization of active 70S ribosomes into 100S ribosomes in stationary phase; 100S ribosomes are translationally inactive and sometimes present during exponential growth.</text>
</comment>
<reference evidence="5 6" key="1">
    <citation type="submission" date="2023-03" db="EMBL/GenBank/DDBJ databases">
        <title>Bacillus Genome Sequencing.</title>
        <authorList>
            <person name="Dunlap C."/>
        </authorList>
    </citation>
    <scope>NUCLEOTIDE SEQUENCE [LARGE SCALE GENOMIC DNA]</scope>
    <source>
        <strain evidence="5 6">BD-525</strain>
    </source>
</reference>
<keyword evidence="3" id="KW-0175">Coiled coil</keyword>
<keyword evidence="2" id="KW-0963">Cytoplasm</keyword>
<dbReference type="InterPro" id="IPR032528">
    <property type="entry name" value="Ribosom_S30AE_C"/>
</dbReference>
<dbReference type="InterPro" id="IPR034694">
    <property type="entry name" value="HPF_long/plastid"/>
</dbReference>
<keyword evidence="6" id="KW-1185">Reference proteome</keyword>
<dbReference type="HAMAP" id="MF_00839">
    <property type="entry name" value="HPF"/>
    <property type="match status" value="1"/>
</dbReference>
<protein>
    <recommendedName>
        <fullName evidence="2">Ribosome hibernation promoting factor</fullName>
        <shortName evidence="2">HPF</shortName>
    </recommendedName>
</protein>
<dbReference type="RefSeq" id="WP_326089136.1">
    <property type="nucleotide sequence ID" value="NZ_JARLKZ010000012.1"/>
</dbReference>
<evidence type="ECO:0000256" key="3">
    <source>
        <dbReference type="SAM" id="Coils"/>
    </source>
</evidence>
<dbReference type="SUPFAM" id="SSF69754">
    <property type="entry name" value="Ribosome binding protein Y (YfiA homologue)"/>
    <property type="match status" value="1"/>
</dbReference>
<dbReference type="InterPro" id="IPR036567">
    <property type="entry name" value="RHF-like"/>
</dbReference>
<name>A0ABU6GNU8_9BACL</name>
<dbReference type="NCBIfam" id="TIGR00741">
    <property type="entry name" value="yfiA"/>
    <property type="match status" value="1"/>
</dbReference>
<accession>A0ABU6GNU8</accession>
<comment type="similarity">
    <text evidence="2">Belongs to the HPF/YfiA ribosome-associated protein family. Long HPF subfamily.</text>
</comment>
<evidence type="ECO:0000313" key="5">
    <source>
        <dbReference type="EMBL" id="MEC0241427.1"/>
    </source>
</evidence>
<dbReference type="CDD" id="cd00552">
    <property type="entry name" value="RaiA"/>
    <property type="match status" value="1"/>
</dbReference>
<comment type="subcellular location">
    <subcellularLocation>
        <location evidence="2">Cytoplasm</location>
    </subcellularLocation>
</comment>
<dbReference type="PANTHER" id="PTHR33231:SF1">
    <property type="entry name" value="30S RIBOSOMAL PROTEIN"/>
    <property type="match status" value="1"/>
</dbReference>
<dbReference type="InterPro" id="IPR003489">
    <property type="entry name" value="RHF/RaiA"/>
</dbReference>